<feature type="transmembrane region" description="Helical" evidence="6">
    <location>
        <begin position="185"/>
        <end position="204"/>
    </location>
</feature>
<sequence length="578" mass="62290">MDRVERELSKMESMSPTSPQRSHIKNGTVVPGAGSTANLGARSERSGSAKRTPTKFAPGGIELIPQPSSMPVDPLNWSRAKKEWTFTSVIFGLALICPSKTMFVTVNAVIAVELNVTYPAAAALTGVPYIFGGVAALKCHVLSRFFGKRGLYLVSATTVLLAMVWNMHIIASYPAFMISRILQGLGWGTFEALVAGSISDMYFVHQRRTRMNIVNAVTILSTWGFPILGGYMSQNTQGFRNQVMVINIMQAFSIVFLIFITPETTFDRSSAPHTPPVSSHNVSSFRSYLSTLRITTPHSTKPFTLNAAVRPVRALVAPSAILTALLTAPMLGTAFGIANTVSLLFSAMPTFLFPSHMGFLFILPLLFSLIIYSITTYISYLRSKPPNHLSESRELSTSLFGMLLGVTGLLSFGLYTVGNLLPRTVNANQTFTLVVSGADLNLNATSALFGLLVAGALVLYYSGLSHLSSTSAPASPLATELENASKIWVEFLVGIWIIGVPMWVTGSDGMLVGLKATSIALAVVSLVVGSTVAAAMWAKGREINRVDERVLKIPVEEMGGNAGVPMQKRKMNQSFSEA</sequence>
<feature type="transmembrane region" description="Helical" evidence="6">
    <location>
        <begin position="320"/>
        <end position="345"/>
    </location>
</feature>
<keyword evidence="3 6" id="KW-1133">Transmembrane helix</keyword>
<dbReference type="OrthoDB" id="5215911at2759"/>
<feature type="transmembrane region" description="Helical" evidence="6">
    <location>
        <begin position="441"/>
        <end position="461"/>
    </location>
</feature>
<feature type="region of interest" description="Disordered" evidence="5">
    <location>
        <begin position="1"/>
        <end position="60"/>
    </location>
</feature>
<feature type="transmembrane region" description="Helical" evidence="6">
    <location>
        <begin position="211"/>
        <end position="231"/>
    </location>
</feature>
<feature type="compositionally biased region" description="Polar residues" evidence="5">
    <location>
        <begin position="12"/>
        <end position="21"/>
    </location>
</feature>
<accession>A0A2J6TMJ2</accession>
<dbReference type="PANTHER" id="PTHR23502:SF181">
    <property type="entry name" value="MAJOR FACILITATOR SUPERFAMILY (MFS) PROFILE DOMAIN-CONTAINING PROTEIN"/>
    <property type="match status" value="1"/>
</dbReference>
<comment type="subcellular location">
    <subcellularLocation>
        <location evidence="1">Membrane</location>
        <topology evidence="1">Multi-pass membrane protein</topology>
    </subcellularLocation>
</comment>
<dbReference type="Gene3D" id="1.20.1720.10">
    <property type="entry name" value="Multidrug resistance protein D"/>
    <property type="match status" value="1"/>
</dbReference>
<dbReference type="PANTHER" id="PTHR23502">
    <property type="entry name" value="MAJOR FACILITATOR SUPERFAMILY"/>
    <property type="match status" value="1"/>
</dbReference>
<proteinExistence type="predicted"/>
<feature type="transmembrane region" description="Helical" evidence="6">
    <location>
        <begin position="151"/>
        <end position="173"/>
    </location>
</feature>
<evidence type="ECO:0000256" key="3">
    <source>
        <dbReference type="ARBA" id="ARBA00022989"/>
    </source>
</evidence>
<feature type="transmembrane region" description="Helical" evidence="6">
    <location>
        <begin position="516"/>
        <end position="538"/>
    </location>
</feature>
<evidence type="ECO:0000313" key="8">
    <source>
        <dbReference type="Proteomes" id="UP000235371"/>
    </source>
</evidence>
<dbReference type="AlphaFoldDB" id="A0A2J6TMJ2"/>
<dbReference type="InterPro" id="IPR036259">
    <property type="entry name" value="MFS_trans_sf"/>
</dbReference>
<feature type="transmembrane region" description="Helical" evidence="6">
    <location>
        <begin position="399"/>
        <end position="421"/>
    </location>
</feature>
<dbReference type="EMBL" id="KZ613769">
    <property type="protein sequence ID" value="PMD64246.1"/>
    <property type="molecule type" value="Genomic_DNA"/>
</dbReference>
<feature type="transmembrane region" description="Helical" evidence="6">
    <location>
        <begin position="357"/>
        <end position="378"/>
    </location>
</feature>
<dbReference type="InParanoid" id="A0A2J6TMJ2"/>
<evidence type="ECO:0000256" key="1">
    <source>
        <dbReference type="ARBA" id="ARBA00004141"/>
    </source>
</evidence>
<dbReference type="GO" id="GO:0005886">
    <property type="term" value="C:plasma membrane"/>
    <property type="evidence" value="ECO:0007669"/>
    <property type="project" value="TreeGrafter"/>
</dbReference>
<dbReference type="GO" id="GO:0022857">
    <property type="term" value="F:transmembrane transporter activity"/>
    <property type="evidence" value="ECO:0007669"/>
    <property type="project" value="InterPro"/>
</dbReference>
<feature type="compositionally biased region" description="Basic and acidic residues" evidence="5">
    <location>
        <begin position="1"/>
        <end position="10"/>
    </location>
</feature>
<feature type="transmembrane region" description="Helical" evidence="6">
    <location>
        <begin position="487"/>
        <end position="504"/>
    </location>
</feature>
<keyword evidence="4 6" id="KW-0472">Membrane</keyword>
<dbReference type="Pfam" id="PF07690">
    <property type="entry name" value="MFS_1"/>
    <property type="match status" value="1"/>
</dbReference>
<reference evidence="7 8" key="1">
    <citation type="submission" date="2016-04" db="EMBL/GenBank/DDBJ databases">
        <title>A degradative enzymes factory behind the ericoid mycorrhizal symbiosis.</title>
        <authorList>
            <consortium name="DOE Joint Genome Institute"/>
            <person name="Martino E."/>
            <person name="Morin E."/>
            <person name="Grelet G."/>
            <person name="Kuo A."/>
            <person name="Kohler A."/>
            <person name="Daghino S."/>
            <person name="Barry K."/>
            <person name="Choi C."/>
            <person name="Cichocki N."/>
            <person name="Clum A."/>
            <person name="Copeland A."/>
            <person name="Hainaut M."/>
            <person name="Haridas S."/>
            <person name="Labutti K."/>
            <person name="Lindquist E."/>
            <person name="Lipzen A."/>
            <person name="Khouja H.-R."/>
            <person name="Murat C."/>
            <person name="Ohm R."/>
            <person name="Olson A."/>
            <person name="Spatafora J."/>
            <person name="Veneault-Fourrey C."/>
            <person name="Henrissat B."/>
            <person name="Grigoriev I."/>
            <person name="Martin F."/>
            <person name="Perotto S."/>
        </authorList>
    </citation>
    <scope>NUCLEOTIDE SEQUENCE [LARGE SCALE GENOMIC DNA]</scope>
    <source>
        <strain evidence="7 8">E</strain>
    </source>
</reference>
<evidence type="ECO:0000256" key="2">
    <source>
        <dbReference type="ARBA" id="ARBA00022692"/>
    </source>
</evidence>
<evidence type="ECO:0000256" key="4">
    <source>
        <dbReference type="ARBA" id="ARBA00023136"/>
    </source>
</evidence>
<dbReference type="Proteomes" id="UP000235371">
    <property type="component" value="Unassembled WGS sequence"/>
</dbReference>
<dbReference type="SUPFAM" id="SSF103473">
    <property type="entry name" value="MFS general substrate transporter"/>
    <property type="match status" value="1"/>
</dbReference>
<evidence type="ECO:0000256" key="5">
    <source>
        <dbReference type="SAM" id="MobiDB-lite"/>
    </source>
</evidence>
<organism evidence="7 8">
    <name type="scientific">Hyaloscypha bicolor E</name>
    <dbReference type="NCBI Taxonomy" id="1095630"/>
    <lineage>
        <taxon>Eukaryota</taxon>
        <taxon>Fungi</taxon>
        <taxon>Dikarya</taxon>
        <taxon>Ascomycota</taxon>
        <taxon>Pezizomycotina</taxon>
        <taxon>Leotiomycetes</taxon>
        <taxon>Helotiales</taxon>
        <taxon>Hyaloscyphaceae</taxon>
        <taxon>Hyaloscypha</taxon>
        <taxon>Hyaloscypha bicolor</taxon>
    </lineage>
</organism>
<keyword evidence="8" id="KW-1185">Reference proteome</keyword>
<evidence type="ECO:0000313" key="7">
    <source>
        <dbReference type="EMBL" id="PMD64246.1"/>
    </source>
</evidence>
<dbReference type="STRING" id="1095630.A0A2J6TMJ2"/>
<keyword evidence="2 6" id="KW-0812">Transmembrane</keyword>
<dbReference type="RefSeq" id="XP_024741150.1">
    <property type="nucleotide sequence ID" value="XM_024882601.1"/>
</dbReference>
<name>A0A2J6TMJ2_9HELO</name>
<dbReference type="GeneID" id="36590678"/>
<protein>
    <submittedName>
        <fullName evidence="7">MFS general substrate transporter</fullName>
    </submittedName>
</protein>
<feature type="transmembrane region" description="Helical" evidence="6">
    <location>
        <begin position="89"/>
        <end position="112"/>
    </location>
</feature>
<dbReference type="InterPro" id="IPR011701">
    <property type="entry name" value="MFS"/>
</dbReference>
<gene>
    <name evidence="7" type="ORF">K444DRAFT_626116</name>
</gene>
<feature type="transmembrane region" description="Helical" evidence="6">
    <location>
        <begin position="118"/>
        <end position="139"/>
    </location>
</feature>
<feature type="transmembrane region" description="Helical" evidence="6">
    <location>
        <begin position="243"/>
        <end position="260"/>
    </location>
</feature>
<evidence type="ECO:0000256" key="6">
    <source>
        <dbReference type="SAM" id="Phobius"/>
    </source>
</evidence>